<geneLocation type="plasmid" evidence="2 3">
    <name>pJCM15296</name>
</geneLocation>
<keyword evidence="3" id="KW-1185">Reference proteome</keyword>
<organism evidence="2 3">
    <name type="scientific">Mycolicibacterium aubagnense</name>
    <dbReference type="NCBI Taxonomy" id="319707"/>
    <lineage>
        <taxon>Bacteria</taxon>
        <taxon>Bacillati</taxon>
        <taxon>Actinomycetota</taxon>
        <taxon>Actinomycetes</taxon>
        <taxon>Mycobacteriales</taxon>
        <taxon>Mycobacteriaceae</taxon>
        <taxon>Mycolicibacterium</taxon>
    </lineage>
</organism>
<evidence type="ECO:0000313" key="2">
    <source>
        <dbReference type="EMBL" id="BBX88067.1"/>
    </source>
</evidence>
<dbReference type="RefSeq" id="WP_163912216.1">
    <property type="nucleotide sequence ID" value="NZ_AP022578.1"/>
</dbReference>
<proteinExistence type="predicted"/>
<keyword evidence="1" id="KW-0472">Membrane</keyword>
<keyword evidence="1" id="KW-1133">Transmembrane helix</keyword>
<keyword evidence="1" id="KW-0812">Transmembrane</keyword>
<reference evidence="2 3" key="1">
    <citation type="journal article" date="2019" name="Emerg. Microbes Infect.">
        <title>Comprehensive subspecies identification of 175 nontuberculous mycobacteria species based on 7547 genomic profiles.</title>
        <authorList>
            <person name="Matsumoto Y."/>
            <person name="Kinjo T."/>
            <person name="Motooka D."/>
            <person name="Nabeya D."/>
            <person name="Jung N."/>
            <person name="Uechi K."/>
            <person name="Horii T."/>
            <person name="Iida T."/>
            <person name="Fujita J."/>
            <person name="Nakamura S."/>
        </authorList>
    </citation>
    <scope>NUCLEOTIDE SEQUENCE [LARGE SCALE GENOMIC DNA]</scope>
    <source>
        <strain evidence="2 3">JCM 15296</strain>
        <plasmid evidence="2">pJCM15296</plasmid>
    </source>
</reference>
<keyword evidence="2" id="KW-0614">Plasmid</keyword>
<evidence type="ECO:0000256" key="1">
    <source>
        <dbReference type="SAM" id="Phobius"/>
    </source>
</evidence>
<dbReference type="Proteomes" id="UP000465609">
    <property type="component" value="Plasmid pJCM15296"/>
</dbReference>
<name>A0ABM7IMP7_9MYCO</name>
<accession>A0ABM7IMP7</accession>
<feature type="transmembrane region" description="Helical" evidence="1">
    <location>
        <begin position="47"/>
        <end position="66"/>
    </location>
</feature>
<protein>
    <submittedName>
        <fullName evidence="2">Uncharacterized protein</fullName>
    </submittedName>
</protein>
<evidence type="ECO:0000313" key="3">
    <source>
        <dbReference type="Proteomes" id="UP000465609"/>
    </source>
</evidence>
<sequence length="126" mass="13515">MNTFKDLFLSFFTWASHHIYFFCAGSGLVAAAVAILQTLGYGWRKGAASGIVAFFIAAIMSFFFVSGGDIRGIYTRNSARADTARCLVNSSPSQGVCVSRTGGNGLHIDLGHDYLISAVEIRGNHT</sequence>
<feature type="transmembrane region" description="Helical" evidence="1">
    <location>
        <begin position="20"/>
        <end position="41"/>
    </location>
</feature>
<gene>
    <name evidence="2" type="ORF">MAUB_62680</name>
</gene>
<dbReference type="EMBL" id="AP022578">
    <property type="protein sequence ID" value="BBX88067.1"/>
    <property type="molecule type" value="Genomic_DNA"/>
</dbReference>